<dbReference type="Pfam" id="PF02272">
    <property type="entry name" value="DHHA1"/>
    <property type="match status" value="1"/>
</dbReference>
<organism evidence="3 4">
    <name type="scientific">Candidatus Viridilinea mediisalina</name>
    <dbReference type="NCBI Taxonomy" id="2024553"/>
    <lineage>
        <taxon>Bacteria</taxon>
        <taxon>Bacillati</taxon>
        <taxon>Chloroflexota</taxon>
        <taxon>Chloroflexia</taxon>
        <taxon>Chloroflexales</taxon>
        <taxon>Chloroflexineae</taxon>
        <taxon>Oscillochloridaceae</taxon>
        <taxon>Candidatus Viridilinea</taxon>
    </lineage>
</organism>
<dbReference type="InterPro" id="IPR003156">
    <property type="entry name" value="DHHA1_dom"/>
</dbReference>
<reference evidence="4" key="1">
    <citation type="submission" date="2017-08" db="EMBL/GenBank/DDBJ databases">
        <authorList>
            <person name="Grouzdev D.S."/>
            <person name="Gaisin V.A."/>
            <person name="Rysina M.S."/>
            <person name="Gorlenko V.M."/>
        </authorList>
    </citation>
    <scope>NUCLEOTIDE SEQUENCE [LARGE SCALE GENOMIC DNA]</scope>
    <source>
        <strain evidence="4">Kir15-3F</strain>
    </source>
</reference>
<name>A0A2A6RE18_9CHLR</name>
<proteinExistence type="predicted"/>
<protein>
    <submittedName>
        <fullName evidence="3">Phosphoesterase</fullName>
    </submittedName>
</protein>
<evidence type="ECO:0000259" key="2">
    <source>
        <dbReference type="Pfam" id="PF02272"/>
    </source>
</evidence>
<dbReference type="SUPFAM" id="SSF64182">
    <property type="entry name" value="DHH phosphoesterases"/>
    <property type="match status" value="1"/>
</dbReference>
<feature type="domain" description="DHHA1" evidence="2">
    <location>
        <begin position="247"/>
        <end position="310"/>
    </location>
</feature>
<dbReference type="Gene3D" id="3.10.310.30">
    <property type="match status" value="1"/>
</dbReference>
<keyword evidence="4" id="KW-1185">Reference proteome</keyword>
<dbReference type="EMBL" id="NQWI01000189">
    <property type="protein sequence ID" value="PDW00307.1"/>
    <property type="molecule type" value="Genomic_DNA"/>
</dbReference>
<dbReference type="OrthoDB" id="9803668at2"/>
<dbReference type="InterPro" id="IPR001667">
    <property type="entry name" value="DDH_dom"/>
</dbReference>
<dbReference type="InterPro" id="IPR038763">
    <property type="entry name" value="DHH_sf"/>
</dbReference>
<dbReference type="PANTHER" id="PTHR47618">
    <property type="entry name" value="BIFUNCTIONAL OLIGORIBONUCLEASE AND PAP PHOSPHATASE NRNA"/>
    <property type="match status" value="1"/>
</dbReference>
<accession>A0A2A6RE18</accession>
<evidence type="ECO:0000259" key="1">
    <source>
        <dbReference type="Pfam" id="PF01368"/>
    </source>
</evidence>
<dbReference type="InterPro" id="IPR051319">
    <property type="entry name" value="Oligoribo/pAp-PDE_c-di-AMP_PDE"/>
</dbReference>
<dbReference type="AlphaFoldDB" id="A0A2A6RE18"/>
<gene>
    <name evidence="3" type="ORF">CJ255_20830</name>
</gene>
<dbReference type="Pfam" id="PF01368">
    <property type="entry name" value="DHH"/>
    <property type="match status" value="1"/>
</dbReference>
<dbReference type="GO" id="GO:0003676">
    <property type="term" value="F:nucleic acid binding"/>
    <property type="evidence" value="ECO:0007669"/>
    <property type="project" value="InterPro"/>
</dbReference>
<feature type="domain" description="DDH" evidence="1">
    <location>
        <begin position="22"/>
        <end position="168"/>
    </location>
</feature>
<dbReference type="RefSeq" id="WP_097646003.1">
    <property type="nucleotide sequence ID" value="NZ_NQWI01000189.1"/>
</dbReference>
<dbReference type="PANTHER" id="PTHR47618:SF1">
    <property type="entry name" value="BIFUNCTIONAL OLIGORIBONUCLEASE AND PAP PHOSPHATASE NRNA"/>
    <property type="match status" value="1"/>
</dbReference>
<evidence type="ECO:0000313" key="4">
    <source>
        <dbReference type="Proteomes" id="UP000220527"/>
    </source>
</evidence>
<dbReference type="Gene3D" id="3.90.1640.10">
    <property type="entry name" value="inorganic pyrophosphatase (n-terminal core)"/>
    <property type="match status" value="1"/>
</dbReference>
<dbReference type="Proteomes" id="UP000220527">
    <property type="component" value="Unassembled WGS sequence"/>
</dbReference>
<sequence>MIYTDPQAAAPAFQAQLDQVERVLLFTHINPDGDAVGSLLGAAHVLRALGKEPICMLASSAPSFCQALPGASWLSVYQQGSSLPAADMIWLLDVANTARVGAAAEEHRAAFEACPLVIVDHHVTNDGVGQLNLIDPTAASNADLLFRLFQAMQVPVSAEAATCLYLGMLTDTQSFQTSSTSAQTLHTAADLISAGADRAAVVSAVYFNVPLSTERLTARVLSDLQQEDGLIWAHLTQAQLAACNAGEDASDDTVGRMQRVAGMRVCALFKERPDGTVKLSLRSVSGINVAAVAQTWGGGGHAQAAGATLAMDPPTAEATVLPILRQLLR</sequence>
<comment type="caution">
    <text evidence="3">The sequence shown here is derived from an EMBL/GenBank/DDBJ whole genome shotgun (WGS) entry which is preliminary data.</text>
</comment>
<evidence type="ECO:0000313" key="3">
    <source>
        <dbReference type="EMBL" id="PDW00307.1"/>
    </source>
</evidence>